<dbReference type="Proteomes" id="UP001172684">
    <property type="component" value="Unassembled WGS sequence"/>
</dbReference>
<keyword evidence="7" id="KW-0540">Nuclease</keyword>
<organism evidence="9 10">
    <name type="scientific">Coniosporium apollinis</name>
    <dbReference type="NCBI Taxonomy" id="61459"/>
    <lineage>
        <taxon>Eukaryota</taxon>
        <taxon>Fungi</taxon>
        <taxon>Dikarya</taxon>
        <taxon>Ascomycota</taxon>
        <taxon>Pezizomycotina</taxon>
        <taxon>Dothideomycetes</taxon>
        <taxon>Dothideomycetes incertae sedis</taxon>
        <taxon>Coniosporium</taxon>
    </lineage>
</organism>
<comment type="catalytic activity">
    <reaction evidence="3">
        <text>a 5'-end (N(7)-methyl 5'-triphosphoguanosine)-ribonucleoside-ribonucleotide in mRNA + H2O = a (N(7)-methyl 5'-triphosphoguanosine)-nucleoside + a 5'-end phospho-ribonucleoside in mRNA + H(+)</text>
        <dbReference type="Rhea" id="RHEA:66928"/>
        <dbReference type="Rhea" id="RHEA-COMP:15692"/>
        <dbReference type="Rhea" id="RHEA-COMP:17313"/>
        <dbReference type="ChEBI" id="CHEBI:15377"/>
        <dbReference type="ChEBI" id="CHEBI:15378"/>
        <dbReference type="ChEBI" id="CHEBI:138282"/>
        <dbReference type="ChEBI" id="CHEBI:172876"/>
        <dbReference type="ChEBI" id="CHEBI:172877"/>
    </reaction>
    <physiologicalReaction direction="left-to-right" evidence="3">
        <dbReference type="Rhea" id="RHEA:66929"/>
    </physiologicalReaction>
</comment>
<comment type="catalytic activity">
    <reaction evidence="4">
        <text>a 5'-end triphospho-ribonucleoside in mRNA + H2O = a 5'-end phospho-ribonucleoside in mRNA + diphosphate + H(+)</text>
        <dbReference type="Rhea" id="RHEA:78683"/>
        <dbReference type="Rhea" id="RHEA-COMP:15692"/>
        <dbReference type="Rhea" id="RHEA-COMP:17164"/>
        <dbReference type="ChEBI" id="CHEBI:15377"/>
        <dbReference type="ChEBI" id="CHEBI:15378"/>
        <dbReference type="ChEBI" id="CHEBI:33019"/>
        <dbReference type="ChEBI" id="CHEBI:138282"/>
        <dbReference type="ChEBI" id="CHEBI:167618"/>
    </reaction>
    <physiologicalReaction direction="left-to-right" evidence="4">
        <dbReference type="Rhea" id="RHEA:78684"/>
    </physiologicalReaction>
</comment>
<dbReference type="PANTHER" id="PTHR12395">
    <property type="entry name" value="DOM-3 RELATED"/>
    <property type="match status" value="1"/>
</dbReference>
<comment type="catalytic activity">
    <reaction evidence="6">
        <text>a 5'-end NAD(+)-phospho-ribonucleoside in mRNA + H2O = a 5'-end phospho-ribonucleoside in mRNA + NAD(+) + H(+)</text>
        <dbReference type="Rhea" id="RHEA:60880"/>
        <dbReference type="Rhea" id="RHEA-COMP:15692"/>
        <dbReference type="Rhea" id="RHEA-COMP:15698"/>
        <dbReference type="ChEBI" id="CHEBI:15377"/>
        <dbReference type="ChEBI" id="CHEBI:15378"/>
        <dbReference type="ChEBI" id="CHEBI:57540"/>
        <dbReference type="ChEBI" id="CHEBI:138282"/>
        <dbReference type="ChEBI" id="CHEBI:144029"/>
    </reaction>
    <physiologicalReaction direction="left-to-right" evidence="6">
        <dbReference type="Rhea" id="RHEA:60881"/>
    </physiologicalReaction>
</comment>
<comment type="function">
    <text evidence="5">Decapping enzyme for NAD-capped RNAs: specifically hydrolyzes the nicotinamide adenine dinucleotide (NAD) cap from a subset of RNAs by removing the entire NAD moiety from the 5'-end of an NAD-capped RNA. The NAD-cap is present at the 5'-end of some RNAs and snoRNAs. In contrast to the canonical 5'-end N7 methylguanosine (m7G) cap, the NAD cap promotes mRNA decay. Also acts as a non-canonical decapping enzyme that removes the entire cap structure of m7G capped or incompletely capped RNAs. Has decapping activity toward incomplete 5'-end m7G cap mRNAs such as unmethylated 5'-end-capped RNA (cap0), while it has no activity toward 2'-O-ribose methylated m7G cap (cap1). Also possesses RNA 5'-pyrophosphohydrolase activity by hydrolyzing the 5'-end triphosphate to release pyrophosphates. Stimulates exoribonuclease activity of Rat1, allowing it to degrade RNAs with stable secondary structure more effectively.</text>
</comment>
<keyword evidence="7" id="KW-0547">Nucleotide-binding</keyword>
<evidence type="ECO:0000313" key="10">
    <source>
        <dbReference type="Proteomes" id="UP001172684"/>
    </source>
</evidence>
<evidence type="ECO:0000256" key="5">
    <source>
        <dbReference type="ARBA" id="ARBA00046211"/>
    </source>
</evidence>
<evidence type="ECO:0000256" key="6">
    <source>
        <dbReference type="ARBA" id="ARBA00048124"/>
    </source>
</evidence>
<evidence type="ECO:0000313" key="9">
    <source>
        <dbReference type="EMBL" id="KAJ9665008.1"/>
    </source>
</evidence>
<protein>
    <recommendedName>
        <fullName evidence="7">Decapping nuclease</fullName>
        <ecNumber evidence="7">3.6.1.-</ecNumber>
    </recommendedName>
</protein>
<sequence>MSSIAFDVQPINRFAGKSAAIRRPKEIAFFSYDENHQFRLDDSSLRYYYPPRLGADLSAGFQTFRQLDDAADDHLDSLLRTIIAHEQKTGQRCEADVVTWRGMMTKIMAVPFDNFNDFEMNATCFQGTIFIEENHAAKLASRAQQMKQQSRPGAPSQELMSYWGYKFETLCLIPDKWDAVSRDYIENRENEVVSNYAQYCSVVRTGIGNASLVIGGEVDAVWDCKPDDKDQPINWVELKTAQDFGANGNLLTFERKLLKFWIQSFLLGVPKIIVGFRSPDGILQRVEELETQKIPGNVKRSGKASWDGNLCINFTAAFLAFLKETITSDGVWRIWRRKNSPAVEVFKMEETGHGSILSTEFVEWRQQMAAQAHSQP</sequence>
<comment type="similarity">
    <text evidence="2 7">Belongs to the DXO/Dom3Z family.</text>
</comment>
<evidence type="ECO:0000259" key="8">
    <source>
        <dbReference type="Pfam" id="PF08652"/>
    </source>
</evidence>
<dbReference type="EC" id="3.6.1.-" evidence="7"/>
<evidence type="ECO:0000256" key="4">
    <source>
        <dbReference type="ARBA" id="ARBA00044692"/>
    </source>
</evidence>
<gene>
    <name evidence="9" type="primary">RAI1</name>
    <name evidence="9" type="ORF">H2201_004872</name>
</gene>
<comment type="subcellular location">
    <subcellularLocation>
        <location evidence="7">Nucleus</location>
    </subcellularLocation>
</comment>
<name>A0ABQ9NSW3_9PEZI</name>
<feature type="domain" description="RAI1-like" evidence="8">
    <location>
        <begin position="22"/>
        <end position="362"/>
    </location>
</feature>
<keyword evidence="10" id="KW-1185">Reference proteome</keyword>
<dbReference type="EMBL" id="JAPDRL010000033">
    <property type="protein sequence ID" value="KAJ9665008.1"/>
    <property type="molecule type" value="Genomic_DNA"/>
</dbReference>
<keyword evidence="9" id="KW-0255">Endonuclease</keyword>
<evidence type="ECO:0000256" key="3">
    <source>
        <dbReference type="ARBA" id="ARBA00044676"/>
    </source>
</evidence>
<accession>A0ABQ9NSW3</accession>
<dbReference type="InterPro" id="IPR013961">
    <property type="entry name" value="RAI1"/>
</dbReference>
<proteinExistence type="inferred from homology"/>
<dbReference type="GO" id="GO:0004519">
    <property type="term" value="F:endonuclease activity"/>
    <property type="evidence" value="ECO:0007669"/>
    <property type="project" value="UniProtKB-KW"/>
</dbReference>
<comment type="cofactor">
    <cofactor evidence="1 7">
        <name>a divalent metal cation</name>
        <dbReference type="ChEBI" id="CHEBI:60240"/>
    </cofactor>
</comment>
<evidence type="ECO:0000256" key="2">
    <source>
        <dbReference type="ARBA" id="ARBA00006562"/>
    </source>
</evidence>
<dbReference type="InterPro" id="IPR039039">
    <property type="entry name" value="RAI1-like_fam"/>
</dbReference>
<keyword evidence="7" id="KW-0479">Metal-binding</keyword>
<reference evidence="9" key="1">
    <citation type="submission" date="2022-10" db="EMBL/GenBank/DDBJ databases">
        <title>Culturing micro-colonial fungi from biological soil crusts in the Mojave desert and describing Neophaeococcomyces mojavensis, and introducing the new genera and species Taxawa tesnikishii.</title>
        <authorList>
            <person name="Kurbessoian T."/>
            <person name="Stajich J.E."/>
        </authorList>
    </citation>
    <scope>NUCLEOTIDE SEQUENCE</scope>
    <source>
        <strain evidence="9">TK_1</strain>
    </source>
</reference>
<dbReference type="PANTHER" id="PTHR12395:SF9">
    <property type="entry name" value="DECAPPING AND EXORIBONUCLEASE PROTEIN"/>
    <property type="match status" value="1"/>
</dbReference>
<keyword evidence="7" id="KW-0694">RNA-binding</keyword>
<keyword evidence="7" id="KW-0539">Nucleus</keyword>
<comment type="caution">
    <text evidence="9">The sequence shown here is derived from an EMBL/GenBank/DDBJ whole genome shotgun (WGS) entry which is preliminary data.</text>
</comment>
<keyword evidence="7" id="KW-0378">Hydrolase</keyword>
<evidence type="ECO:0000256" key="7">
    <source>
        <dbReference type="RuleBase" id="RU367113"/>
    </source>
</evidence>
<dbReference type="Pfam" id="PF08652">
    <property type="entry name" value="RAI1"/>
    <property type="match status" value="1"/>
</dbReference>
<evidence type="ECO:0000256" key="1">
    <source>
        <dbReference type="ARBA" id="ARBA00001968"/>
    </source>
</evidence>